<keyword evidence="1" id="KW-0597">Phosphoprotein</keyword>
<name>A0AB34HUQ6_ESCRO</name>
<dbReference type="Gene3D" id="3.10.390.10">
    <property type="entry name" value="SAND domain-like"/>
    <property type="match status" value="1"/>
</dbReference>
<evidence type="ECO:0000313" key="7">
    <source>
        <dbReference type="EMBL" id="KAJ8795552.1"/>
    </source>
</evidence>
<keyword evidence="2" id="KW-0805">Transcription regulation</keyword>
<dbReference type="InterPro" id="IPR010919">
    <property type="entry name" value="SAND-like_dom_sf"/>
</dbReference>
<gene>
    <name evidence="7" type="ORF">J1605_002314</name>
</gene>
<sequence>MGGRFVYSVRPPTVVQVPDLDPPWAAPHPRPIPGGLWLGPESGSCVAEVTTVTVANVGASADNVFTTSVANAASLSGHVLSGRTALQIGDSLNTEKATLIVVHTDGSIVETAGLKAPAAPLTPGPQSPPTPLAPGQEKGGTKYNWDPSVYDSELPVRCRNISGTLYKSRLGSGGRGRCIKQGENWYSPTEFEAMAGRASSKDWKRSIRYAGRPLQCLIQDGILNPHAASCTCAACCDDMTLSGPVRLFVPYKRRKKESELPTTPVKKDAPKNITLLPAAAATTLHPGAQDTQQELRLVGVGVSGPPQAPRLQRWLVGRRMLLWPPRTPPRPRGFPALCPVGAARSDSSPAFPVTVTPSGQITTSGALTFDRASTVEATAVISESPAQGDVFAGATGELSQRLATRPQRGHGQELWGPPRAGAAGPGPERLRLLAEPRRAPGGRNAPRARVMLW</sequence>
<evidence type="ECO:0000256" key="1">
    <source>
        <dbReference type="ARBA" id="ARBA00022553"/>
    </source>
</evidence>
<dbReference type="Proteomes" id="UP001159641">
    <property type="component" value="Unassembled WGS sequence"/>
</dbReference>
<dbReference type="GO" id="GO:0000981">
    <property type="term" value="F:DNA-binding transcription factor activity, RNA polymerase II-specific"/>
    <property type="evidence" value="ECO:0007669"/>
    <property type="project" value="TreeGrafter"/>
</dbReference>
<dbReference type="PANTHER" id="PTHR10237:SF1">
    <property type="entry name" value="DEFORMED EPIDERMAL AUTOREGULATORY FACTOR 1 HOMOLOG"/>
    <property type="match status" value="1"/>
</dbReference>
<keyword evidence="8" id="KW-1185">Reference proteome</keyword>
<feature type="compositionally biased region" description="Low complexity" evidence="5">
    <location>
        <begin position="416"/>
        <end position="427"/>
    </location>
</feature>
<dbReference type="SMART" id="SM00258">
    <property type="entry name" value="SAND"/>
    <property type="match status" value="1"/>
</dbReference>
<evidence type="ECO:0000313" key="8">
    <source>
        <dbReference type="Proteomes" id="UP001159641"/>
    </source>
</evidence>
<reference evidence="7 8" key="1">
    <citation type="submission" date="2022-11" db="EMBL/GenBank/DDBJ databases">
        <title>Whole genome sequence of Eschrichtius robustus ER-17-0199.</title>
        <authorList>
            <person name="Bruniche-Olsen A."/>
            <person name="Black A.N."/>
            <person name="Fields C.J."/>
            <person name="Walden K."/>
            <person name="Dewoody J.A."/>
        </authorList>
    </citation>
    <scope>NUCLEOTIDE SEQUENCE [LARGE SCALE GENOMIC DNA]</scope>
    <source>
        <strain evidence="7">ER-17-0199</strain>
        <tissue evidence="7">Blubber</tissue>
    </source>
</reference>
<feature type="region of interest" description="Disordered" evidence="5">
    <location>
        <begin position="116"/>
        <end position="141"/>
    </location>
</feature>
<evidence type="ECO:0000256" key="3">
    <source>
        <dbReference type="ARBA" id="ARBA00023163"/>
    </source>
</evidence>
<evidence type="ECO:0000256" key="2">
    <source>
        <dbReference type="ARBA" id="ARBA00023015"/>
    </source>
</evidence>
<feature type="domain" description="SAND" evidence="6">
    <location>
        <begin position="144"/>
        <end position="224"/>
    </location>
</feature>
<evidence type="ECO:0000259" key="6">
    <source>
        <dbReference type="PROSITE" id="PS50864"/>
    </source>
</evidence>
<keyword evidence="3" id="KW-0804">Transcription</keyword>
<feature type="region of interest" description="Disordered" evidence="5">
    <location>
        <begin position="404"/>
        <end position="428"/>
    </location>
</feature>
<proteinExistence type="predicted"/>
<dbReference type="EMBL" id="JAIQCJ010000544">
    <property type="protein sequence ID" value="KAJ8795552.1"/>
    <property type="molecule type" value="Genomic_DNA"/>
</dbReference>
<dbReference type="InterPro" id="IPR024119">
    <property type="entry name" value="TF_DEAF-1"/>
</dbReference>
<dbReference type="FunFam" id="3.10.390.10:FF:000004">
    <property type="entry name" value="Deformed epidermal autoregulatory factor 1"/>
    <property type="match status" value="1"/>
</dbReference>
<dbReference type="PANTHER" id="PTHR10237">
    <property type="entry name" value="DEFORMED EPIDERMAL AUTOREGULATORY FACTOR 1 HOMOLOG SUPPRESSIN"/>
    <property type="match status" value="1"/>
</dbReference>
<dbReference type="GO" id="GO:0005634">
    <property type="term" value="C:nucleus"/>
    <property type="evidence" value="ECO:0007669"/>
    <property type="project" value="TreeGrafter"/>
</dbReference>
<dbReference type="InterPro" id="IPR000770">
    <property type="entry name" value="SAND_dom"/>
</dbReference>
<feature type="compositionally biased region" description="Pro residues" evidence="5">
    <location>
        <begin position="120"/>
        <end position="132"/>
    </location>
</feature>
<dbReference type="Pfam" id="PF01342">
    <property type="entry name" value="SAND"/>
    <property type="match status" value="1"/>
</dbReference>
<organism evidence="7 8">
    <name type="scientific">Eschrichtius robustus</name>
    <name type="common">California gray whale</name>
    <name type="synonym">Eschrichtius gibbosus</name>
    <dbReference type="NCBI Taxonomy" id="9764"/>
    <lineage>
        <taxon>Eukaryota</taxon>
        <taxon>Metazoa</taxon>
        <taxon>Chordata</taxon>
        <taxon>Craniata</taxon>
        <taxon>Vertebrata</taxon>
        <taxon>Euteleostomi</taxon>
        <taxon>Mammalia</taxon>
        <taxon>Eutheria</taxon>
        <taxon>Laurasiatheria</taxon>
        <taxon>Artiodactyla</taxon>
        <taxon>Whippomorpha</taxon>
        <taxon>Cetacea</taxon>
        <taxon>Mysticeti</taxon>
        <taxon>Eschrichtiidae</taxon>
        <taxon>Eschrichtius</taxon>
    </lineage>
</organism>
<keyword evidence="4" id="KW-0539">Nucleus</keyword>
<protein>
    <recommendedName>
        <fullName evidence="6">SAND domain-containing protein</fullName>
    </recommendedName>
</protein>
<dbReference type="SUPFAM" id="SSF63763">
    <property type="entry name" value="SAND domain-like"/>
    <property type="match status" value="1"/>
</dbReference>
<accession>A0AB34HUQ6</accession>
<evidence type="ECO:0000256" key="5">
    <source>
        <dbReference type="SAM" id="MobiDB-lite"/>
    </source>
</evidence>
<dbReference type="AlphaFoldDB" id="A0AB34HUQ6"/>
<dbReference type="PROSITE" id="PS50864">
    <property type="entry name" value="SAND"/>
    <property type="match status" value="1"/>
</dbReference>
<dbReference type="GO" id="GO:0003677">
    <property type="term" value="F:DNA binding"/>
    <property type="evidence" value="ECO:0007669"/>
    <property type="project" value="InterPro"/>
</dbReference>
<comment type="caution">
    <text evidence="7">The sequence shown here is derived from an EMBL/GenBank/DDBJ whole genome shotgun (WGS) entry which is preliminary data.</text>
</comment>
<evidence type="ECO:0000256" key="4">
    <source>
        <dbReference type="ARBA" id="ARBA00023242"/>
    </source>
</evidence>